<evidence type="ECO:0000313" key="3">
    <source>
        <dbReference type="Proteomes" id="UP000029392"/>
    </source>
</evidence>
<reference evidence="2 3" key="1">
    <citation type="submission" date="2013-09" db="EMBL/GenBank/DDBJ databases">
        <title>Genome sequencing of Arenimonas malthae.</title>
        <authorList>
            <person name="Chen F."/>
            <person name="Wang G."/>
        </authorList>
    </citation>
    <scope>NUCLEOTIDE SEQUENCE [LARGE SCALE GENOMIC DNA]</scope>
    <source>
        <strain evidence="2 3">CC-JY-1</strain>
    </source>
</reference>
<dbReference type="PATRIC" id="fig|1384054.3.peg.1081"/>
<gene>
    <name evidence="2" type="ORF">N790_05470</name>
</gene>
<sequence>MKATALVLALSVAFAFGTEAQADESAHPAHAVPPAADAAAMSSAKQATTQAALRDLWVEHVFWIRDYVNARAEGDAARQRVAADQVVANATAISGAVAGFYGKPAGDHLLGLLAGHWGAVKDYADASFGQVDAAAQQAAAAALTANAKDIAAFLAKANPYLPEATLVGLLSAHGAHHIAQIQQVSKRDYAAEARTWAAMRQHMFTIADALTAALAKQFPAKF</sequence>
<name>A0A091BC68_9GAMM</name>
<dbReference type="eggNOG" id="ENOG5030XSS">
    <property type="taxonomic scope" value="Bacteria"/>
</dbReference>
<dbReference type="Proteomes" id="UP000029392">
    <property type="component" value="Unassembled WGS sequence"/>
</dbReference>
<proteinExistence type="predicted"/>
<dbReference type="AlphaFoldDB" id="A0A091BC68"/>
<organism evidence="2 3">
    <name type="scientific">Arenimonas malthae CC-JY-1</name>
    <dbReference type="NCBI Taxonomy" id="1384054"/>
    <lineage>
        <taxon>Bacteria</taxon>
        <taxon>Pseudomonadati</taxon>
        <taxon>Pseudomonadota</taxon>
        <taxon>Gammaproteobacteria</taxon>
        <taxon>Lysobacterales</taxon>
        <taxon>Lysobacteraceae</taxon>
        <taxon>Arenimonas</taxon>
    </lineage>
</organism>
<dbReference type="EMBL" id="AVCH01000133">
    <property type="protein sequence ID" value="KFN49117.1"/>
    <property type="molecule type" value="Genomic_DNA"/>
</dbReference>
<accession>A0A091BC68</accession>
<protein>
    <recommendedName>
        <fullName evidence="4">DinB-like domain-containing protein</fullName>
    </recommendedName>
</protein>
<evidence type="ECO:0008006" key="4">
    <source>
        <dbReference type="Google" id="ProtNLM"/>
    </source>
</evidence>
<comment type="caution">
    <text evidence="2">The sequence shown here is derived from an EMBL/GenBank/DDBJ whole genome shotgun (WGS) entry which is preliminary data.</text>
</comment>
<feature type="chain" id="PRO_5001869581" description="DinB-like domain-containing protein" evidence="1">
    <location>
        <begin position="23"/>
        <end position="222"/>
    </location>
</feature>
<keyword evidence="1" id="KW-0732">Signal</keyword>
<dbReference type="RefSeq" id="WP_043802043.1">
    <property type="nucleotide sequence ID" value="NZ_AVCH01000133.1"/>
</dbReference>
<evidence type="ECO:0000256" key="1">
    <source>
        <dbReference type="SAM" id="SignalP"/>
    </source>
</evidence>
<evidence type="ECO:0000313" key="2">
    <source>
        <dbReference type="EMBL" id="KFN49117.1"/>
    </source>
</evidence>
<dbReference type="STRING" id="1384054.N790_05470"/>
<feature type="signal peptide" evidence="1">
    <location>
        <begin position="1"/>
        <end position="22"/>
    </location>
</feature>
<keyword evidence="3" id="KW-1185">Reference proteome</keyword>
<dbReference type="OrthoDB" id="9792366at2"/>